<keyword evidence="3 5" id="KW-0732">Signal</keyword>
<dbReference type="GO" id="GO:0005576">
    <property type="term" value="C:extracellular region"/>
    <property type="evidence" value="ECO:0007669"/>
    <property type="project" value="UniProtKB-SubCell"/>
</dbReference>
<evidence type="ECO:0000256" key="2">
    <source>
        <dbReference type="ARBA" id="ARBA00022525"/>
    </source>
</evidence>
<dbReference type="Pfam" id="PF25106">
    <property type="entry name" value="VWA_4"/>
    <property type="match status" value="1"/>
</dbReference>
<evidence type="ECO:0000256" key="3">
    <source>
        <dbReference type="ARBA" id="ARBA00022729"/>
    </source>
</evidence>
<evidence type="ECO:0000259" key="6">
    <source>
        <dbReference type="Pfam" id="PF23560"/>
    </source>
</evidence>
<dbReference type="Proteomes" id="UP000265100">
    <property type="component" value="Unplaced"/>
</dbReference>
<evidence type="ECO:0000313" key="11">
    <source>
        <dbReference type="Proteomes" id="UP000265100"/>
    </source>
</evidence>
<evidence type="ECO:0008006" key="12">
    <source>
        <dbReference type="Google" id="ProtNLM"/>
    </source>
</evidence>
<dbReference type="SUPFAM" id="SSF53300">
    <property type="entry name" value="vWA-like"/>
    <property type="match status" value="1"/>
</dbReference>
<dbReference type="InterPro" id="IPR052577">
    <property type="entry name" value="VWA7"/>
</dbReference>
<feature type="domain" description="Hemicentin-1-like von Willebrand factor A" evidence="8">
    <location>
        <begin position="305"/>
        <end position="478"/>
    </location>
</feature>
<keyword evidence="2" id="KW-0964">Secreted</keyword>
<dbReference type="InterPro" id="IPR056475">
    <property type="entry name" value="GBD_Hemicentin/VWA7"/>
</dbReference>
<accession>A0AAX7THS8</accession>
<dbReference type="Pfam" id="PF23560">
    <property type="entry name" value="GBD_Hemicentin"/>
    <property type="match status" value="1"/>
</dbReference>
<dbReference type="GeneTree" id="ENSGT00390000011517"/>
<proteinExistence type="predicted"/>
<protein>
    <recommendedName>
        <fullName evidence="12">von Willebrand factor A domain-containing protein 7-like</fullName>
    </recommendedName>
</protein>
<dbReference type="Pfam" id="PF23619">
    <property type="entry name" value="Ig_VWA7"/>
    <property type="match status" value="1"/>
</dbReference>
<dbReference type="Ensembl" id="ENSACLT00000060150.1">
    <property type="protein sequence ID" value="ENSACLP00000056593.1"/>
    <property type="gene ID" value="ENSACLG00000028169.1"/>
</dbReference>
<organism evidence="10 11">
    <name type="scientific">Astatotilapia calliptera</name>
    <name type="common">Eastern happy</name>
    <name type="synonym">Chromis callipterus</name>
    <dbReference type="NCBI Taxonomy" id="8154"/>
    <lineage>
        <taxon>Eukaryota</taxon>
        <taxon>Metazoa</taxon>
        <taxon>Chordata</taxon>
        <taxon>Craniata</taxon>
        <taxon>Vertebrata</taxon>
        <taxon>Euteleostomi</taxon>
        <taxon>Actinopterygii</taxon>
        <taxon>Neopterygii</taxon>
        <taxon>Teleostei</taxon>
        <taxon>Neoteleostei</taxon>
        <taxon>Acanthomorphata</taxon>
        <taxon>Ovalentaria</taxon>
        <taxon>Cichlomorphae</taxon>
        <taxon>Cichliformes</taxon>
        <taxon>Cichlidae</taxon>
        <taxon>African cichlids</taxon>
        <taxon>Pseudocrenilabrinae</taxon>
        <taxon>Haplochromini</taxon>
        <taxon>Astatotilapia</taxon>
    </lineage>
</organism>
<evidence type="ECO:0000259" key="7">
    <source>
        <dbReference type="Pfam" id="PF23619"/>
    </source>
</evidence>
<reference evidence="10" key="2">
    <citation type="submission" date="2025-09" db="UniProtKB">
        <authorList>
            <consortium name="Ensembl"/>
        </authorList>
    </citation>
    <scope>IDENTIFICATION</scope>
</reference>
<dbReference type="Pfam" id="PF25107">
    <property type="entry name" value="VWA7_N"/>
    <property type="match status" value="1"/>
</dbReference>
<evidence type="ECO:0000256" key="5">
    <source>
        <dbReference type="SAM" id="SignalP"/>
    </source>
</evidence>
<evidence type="ECO:0000256" key="1">
    <source>
        <dbReference type="ARBA" id="ARBA00004613"/>
    </source>
</evidence>
<evidence type="ECO:0000313" key="10">
    <source>
        <dbReference type="Ensembl" id="ENSACLP00000056593.1"/>
    </source>
</evidence>
<dbReference type="Gene3D" id="3.40.50.410">
    <property type="entry name" value="von Willebrand factor, type A domain"/>
    <property type="match status" value="1"/>
</dbReference>
<feature type="signal peptide" evidence="5">
    <location>
        <begin position="1"/>
        <end position="23"/>
    </location>
</feature>
<evidence type="ECO:0000259" key="8">
    <source>
        <dbReference type="Pfam" id="PF25106"/>
    </source>
</evidence>
<dbReference type="InterPro" id="IPR036465">
    <property type="entry name" value="vWFA_dom_sf"/>
</dbReference>
<feature type="domain" description="VWA7 Ig-like" evidence="7">
    <location>
        <begin position="716"/>
        <end position="821"/>
    </location>
</feature>
<feature type="domain" description="Hemicentin/VWA7 galactose-binding" evidence="6">
    <location>
        <begin position="497"/>
        <end position="596"/>
    </location>
</feature>
<keyword evidence="11" id="KW-1185">Reference proteome</keyword>
<dbReference type="AlphaFoldDB" id="A0AAX7THS8"/>
<reference evidence="10" key="1">
    <citation type="submission" date="2025-08" db="UniProtKB">
        <authorList>
            <consortium name="Ensembl"/>
        </authorList>
    </citation>
    <scope>IDENTIFICATION</scope>
</reference>
<dbReference type="RefSeq" id="XP_026016684.1">
    <property type="nucleotide sequence ID" value="XM_026160899.1"/>
</dbReference>
<comment type="subcellular location">
    <subcellularLocation>
        <location evidence="1">Secreted</location>
    </subcellularLocation>
</comment>
<dbReference type="GeneID" id="113017778"/>
<dbReference type="InterPro" id="IPR056861">
    <property type="entry name" value="HMCN1-like_VWA"/>
</dbReference>
<feature type="domain" description="VWA7 N-terminal" evidence="9">
    <location>
        <begin position="71"/>
        <end position="293"/>
    </location>
</feature>
<evidence type="ECO:0000259" key="9">
    <source>
        <dbReference type="Pfam" id="PF25107"/>
    </source>
</evidence>
<dbReference type="InterPro" id="IPR056862">
    <property type="entry name" value="VWA7_N"/>
</dbReference>
<keyword evidence="4" id="KW-0325">Glycoprotein</keyword>
<dbReference type="PANTHER" id="PTHR14905:SF18">
    <property type="entry name" value="VON WILLEBRAND FACTOR A DOMAIN-CONTAINING 10, TANDEM DUPLICATE 1-RELATED"/>
    <property type="match status" value="1"/>
</dbReference>
<feature type="chain" id="PRO_5044247612" description="von Willebrand factor A domain-containing protein 7-like" evidence="5">
    <location>
        <begin position="24"/>
        <end position="960"/>
    </location>
</feature>
<evidence type="ECO:0000256" key="4">
    <source>
        <dbReference type="ARBA" id="ARBA00023180"/>
    </source>
</evidence>
<sequence>MTTRQSVMLLVVLVLSLPGLFHSFKPLFYSKSITHREITRIAVLRKTAEVCRDTAASKGLDFNLIIDNNLSAGKVQKACLSTDTSTIMFEAAIRTIYLSNAAVDLLFLLSAAHHFDDETFKEGRDIITKGLSVVKGHTKLGNFFGGRLSLGKICHTLQDFYSHSNWVELGNKAPYSALIRPDQPLENLAGRNIPTCRSCVGKNCTNNILPDVLNRGLLTSGYFRILFSAKPAGKCSHGGFFDRTSRKDPVGGISKDTLDSSHGLSHFEAADLAIRATMELLEDIRLAAGGKNFMRLMGLSQSPVLCFVIDTTGSMSDDIDEAKRVSFEIIDRKRGTGQEPSGYILVPFNDPDFGPLKMTADPDIFKRQINSLTASGGGDAPEMALSGLQLALTAAPPFSEIFLFTDAPAKDAYLRNTIVALTESTKSEVTFMLTSIAAGRRRRRTSQGLAPRAMSQFDFQLYRDLAQSSGGQAIQVTKSELSLATGVIVDSSASAVVTVLQAAGNPGRSSNFAFAVDGSLRNIKAYITGDSPLTFTLTSSTGVSQTSSQSSGPLASFTTAGNMRRLSFNTDNQTGLWQISVSSNNPYLVKVTGQSSVNFIYNLVEEHEGAHGDFSLKEGRPLSGGNASILVTVTGSDTVKVTDITLFDNSGPTEVKGSLQSLGRSDFLVTFTGIPAGEFVLILKGEDTSSNSKSTSSSFQRQGSTQLKTSSISVTAQANNTNIEPGNTISIPFTVTTTTDGVINDSVTKTFTMLVSNDRNYASTSPSSVAILAGSGGKANGTVTLTAPSSAPPGTDVTLTIEAKSATATDINYVVLRFSVTAKVTDVTRPVCQVVSTSTCDSSSLLCASSHWKFIANFTDGINGTGIESLTISQGNGTLNMSTVVGAGGDNITLVTYTASCCSQIVEVIAVDSVGNVGTCVGQARVLTTPLPATTSAVQATSSEWNTFLWLSVVFSVLCK</sequence>
<name>A0AAX7THS8_ASTCA</name>
<dbReference type="PANTHER" id="PTHR14905">
    <property type="entry name" value="NG37"/>
    <property type="match status" value="1"/>
</dbReference>
<dbReference type="InterPro" id="IPR057615">
    <property type="entry name" value="Ig_VWA7"/>
</dbReference>